<sequence>MKITDVVDRINGNVDRFTTELEYYIGGEHFESNELEVTQKGLLKENLGKLGFKFHFAFQDRDVVFMARNPHLRKAGMVRFAGLCSDASYILRSKDETVLSQEYLAVMLQSDHFWDYCESHKVGSVNFANNWSSIANYEFELPTPEEQKEISDKVWAAYRLKKSYKKLLAATEEMVKSQFIEMFGDPMVNDKQWSEYSCISEITQIVLGGTPNSKEPSYWDGDIRWITPAEMTDQSYYIFDTVRHITDEGRKVANLTVLPEGTVLFSTRAPIGKVAIVGKEMCCNQGFKNFICSEKLNNVFLYYTLKLKKDYLCSLGTGTTFKELSKRTVESLKIAVPPIELQNQFETIYNQADKSGFELRKSIDAIDAVIKSLINS</sequence>
<evidence type="ECO:0000313" key="5">
    <source>
        <dbReference type="EMBL" id="PIK20457.1"/>
    </source>
</evidence>
<keyword evidence="3" id="KW-0238">DNA-binding</keyword>
<dbReference type="CDD" id="cd17273">
    <property type="entry name" value="RMtype1_S_EcoJA69PI-TRD1-CR1_like"/>
    <property type="match status" value="1"/>
</dbReference>
<dbReference type="PANTHER" id="PTHR30408">
    <property type="entry name" value="TYPE-1 RESTRICTION ENZYME ECOKI SPECIFICITY PROTEIN"/>
    <property type="match status" value="1"/>
</dbReference>
<reference evidence="5 6" key="1">
    <citation type="submission" date="2017-11" db="EMBL/GenBank/DDBJ databases">
        <title>Genome sequencing of Prevotella intermedia KCOM 1653.</title>
        <authorList>
            <person name="Kook J.-K."/>
            <person name="Park S.-N."/>
            <person name="Lim Y.K."/>
        </authorList>
    </citation>
    <scope>NUCLEOTIDE SEQUENCE [LARGE SCALE GENOMIC DNA]</scope>
    <source>
        <strain evidence="5 6">KCOM 1653</strain>
    </source>
</reference>
<dbReference type="SUPFAM" id="SSF116734">
    <property type="entry name" value="DNA methylase specificity domain"/>
    <property type="match status" value="2"/>
</dbReference>
<name>A0A2G8IAJ5_PREIN</name>
<comment type="caution">
    <text evidence="5">The sequence shown here is derived from an EMBL/GenBank/DDBJ whole genome shotgun (WGS) entry which is preliminary data.</text>
</comment>
<keyword evidence="5" id="KW-0378">Hydrolase</keyword>
<dbReference type="RefSeq" id="WP_099835549.1">
    <property type="nucleotide sequence ID" value="NZ_PEKN01000001.1"/>
</dbReference>
<dbReference type="GO" id="GO:0009307">
    <property type="term" value="P:DNA restriction-modification system"/>
    <property type="evidence" value="ECO:0007669"/>
    <property type="project" value="UniProtKB-KW"/>
</dbReference>
<evidence type="ECO:0000313" key="6">
    <source>
        <dbReference type="Proteomes" id="UP000230046"/>
    </source>
</evidence>
<dbReference type="Gene3D" id="3.90.220.20">
    <property type="entry name" value="DNA methylase specificity domains"/>
    <property type="match status" value="2"/>
</dbReference>
<protein>
    <submittedName>
        <fullName evidence="5">Restriction endonuclease subunit S</fullName>
    </submittedName>
</protein>
<keyword evidence="2" id="KW-0680">Restriction system</keyword>
<dbReference type="REBASE" id="304557">
    <property type="entry name" value="S1.Pin1653ORF3480P"/>
</dbReference>
<evidence type="ECO:0000256" key="2">
    <source>
        <dbReference type="ARBA" id="ARBA00022747"/>
    </source>
</evidence>
<dbReference type="GO" id="GO:0004519">
    <property type="term" value="F:endonuclease activity"/>
    <property type="evidence" value="ECO:0007669"/>
    <property type="project" value="UniProtKB-KW"/>
</dbReference>
<dbReference type="EMBL" id="PEKN01000001">
    <property type="protein sequence ID" value="PIK20457.1"/>
    <property type="molecule type" value="Genomic_DNA"/>
</dbReference>
<dbReference type="AlphaFoldDB" id="A0A2G8IAJ5"/>
<dbReference type="InterPro" id="IPR044946">
    <property type="entry name" value="Restrct_endonuc_typeI_TRD_sf"/>
</dbReference>
<dbReference type="GO" id="GO:0003677">
    <property type="term" value="F:DNA binding"/>
    <property type="evidence" value="ECO:0007669"/>
    <property type="project" value="UniProtKB-KW"/>
</dbReference>
<evidence type="ECO:0000256" key="3">
    <source>
        <dbReference type="ARBA" id="ARBA00023125"/>
    </source>
</evidence>
<dbReference type="InterPro" id="IPR000055">
    <property type="entry name" value="Restrct_endonuc_typeI_TRD"/>
</dbReference>
<accession>A0A2G8IAJ5</accession>
<keyword evidence="5" id="KW-0540">Nuclease</keyword>
<evidence type="ECO:0000256" key="1">
    <source>
        <dbReference type="ARBA" id="ARBA00010923"/>
    </source>
</evidence>
<comment type="similarity">
    <text evidence="1">Belongs to the type-I restriction system S methylase family.</text>
</comment>
<organism evidence="5 6">
    <name type="scientific">Prevotella intermedia</name>
    <dbReference type="NCBI Taxonomy" id="28131"/>
    <lineage>
        <taxon>Bacteria</taxon>
        <taxon>Pseudomonadati</taxon>
        <taxon>Bacteroidota</taxon>
        <taxon>Bacteroidia</taxon>
        <taxon>Bacteroidales</taxon>
        <taxon>Prevotellaceae</taxon>
        <taxon>Prevotella</taxon>
    </lineage>
</organism>
<gene>
    <name evidence="5" type="ORF">CTI18_03490</name>
</gene>
<proteinExistence type="inferred from homology"/>
<dbReference type="PANTHER" id="PTHR30408:SF12">
    <property type="entry name" value="TYPE I RESTRICTION ENZYME MJAVIII SPECIFICITY SUBUNIT"/>
    <property type="match status" value="1"/>
</dbReference>
<dbReference type="InterPro" id="IPR052021">
    <property type="entry name" value="Type-I_RS_S_subunit"/>
</dbReference>
<dbReference type="Pfam" id="PF01420">
    <property type="entry name" value="Methylase_S"/>
    <property type="match status" value="1"/>
</dbReference>
<feature type="domain" description="Type I restriction modification DNA specificity" evidence="4">
    <location>
        <begin position="195"/>
        <end position="360"/>
    </location>
</feature>
<dbReference type="Proteomes" id="UP000230046">
    <property type="component" value="Unassembled WGS sequence"/>
</dbReference>
<keyword evidence="5" id="KW-0255">Endonuclease</keyword>
<evidence type="ECO:0000259" key="4">
    <source>
        <dbReference type="Pfam" id="PF01420"/>
    </source>
</evidence>